<dbReference type="Pfam" id="PF13439">
    <property type="entry name" value="Glyco_transf_4"/>
    <property type="match status" value="1"/>
</dbReference>
<dbReference type="Pfam" id="PF00534">
    <property type="entry name" value="Glycos_transf_1"/>
    <property type="match status" value="1"/>
</dbReference>
<dbReference type="OrthoDB" id="9062832at2"/>
<dbReference type="PANTHER" id="PTHR12526:SF635">
    <property type="entry name" value="GLYCOSYL TRANSFERASE GROUP 1"/>
    <property type="match status" value="1"/>
</dbReference>
<dbReference type="EMBL" id="QVXO01000002">
    <property type="protein sequence ID" value="RPJ93615.1"/>
    <property type="molecule type" value="Genomic_DNA"/>
</dbReference>
<name>A0A424WK12_ALCXX</name>
<dbReference type="Gene3D" id="3.40.50.2000">
    <property type="entry name" value="Glycogen Phosphorylase B"/>
    <property type="match status" value="2"/>
</dbReference>
<evidence type="ECO:0000259" key="1">
    <source>
        <dbReference type="Pfam" id="PF00534"/>
    </source>
</evidence>
<dbReference type="PANTHER" id="PTHR12526">
    <property type="entry name" value="GLYCOSYLTRANSFERASE"/>
    <property type="match status" value="1"/>
</dbReference>
<proteinExistence type="predicted"/>
<organism evidence="3 4">
    <name type="scientific">Alcaligenes xylosoxydans xylosoxydans</name>
    <name type="common">Achromobacter xylosoxidans</name>
    <dbReference type="NCBI Taxonomy" id="85698"/>
    <lineage>
        <taxon>Bacteria</taxon>
        <taxon>Pseudomonadati</taxon>
        <taxon>Pseudomonadota</taxon>
        <taxon>Betaproteobacteria</taxon>
        <taxon>Burkholderiales</taxon>
        <taxon>Alcaligenaceae</taxon>
        <taxon>Achromobacter</taxon>
    </lineage>
</organism>
<feature type="domain" description="Glycosyl transferase family 1" evidence="1">
    <location>
        <begin position="205"/>
        <end position="347"/>
    </location>
</feature>
<dbReference type="RefSeq" id="WP_118931569.1">
    <property type="nucleotide sequence ID" value="NZ_CP061008.1"/>
</dbReference>
<gene>
    <name evidence="3" type="ORF">DY367_02335</name>
</gene>
<sequence length="380" mass="41127">MKILYTNFHRGDGGGHTTYVLSLARALRGAHDIVVAAPPGSRLFNAALAMPGVRAEALDFRGGLLAALPNARRLRRLLVQERFDIAHVNGSADHRVCMLAGLGLGADSPAVVYTQHNDRTASSLGTMLRARLATDRVICVCEHTRRKLAGSAFGRCGLRTVRNGVDVERFRPPSPQAVDEARRRWLPAAHVGRLVVGSNAGTADYKRWPDMVEAVSLLPAQLRARIVVMIAGEPPGEHQRRRVRELGMEDQVIFAGLLDDVRSFVAALDVGFVLSSEMETISFACREMMAMGVPVVVSNAGGLAENVHAGLDGWVVPARAPEAVAGVLREILAQPQLLGPMGRAAREKALRDFALSRFVADTHAVYLEARAQAQRPLRLA</sequence>
<accession>A0A424WK12</accession>
<feature type="domain" description="Glycosyltransferase subfamily 4-like N-terminal" evidence="2">
    <location>
        <begin position="14"/>
        <end position="169"/>
    </location>
</feature>
<comment type="caution">
    <text evidence="3">The sequence shown here is derived from an EMBL/GenBank/DDBJ whole genome shotgun (WGS) entry which is preliminary data.</text>
</comment>
<keyword evidence="3" id="KW-0808">Transferase</keyword>
<evidence type="ECO:0000313" key="4">
    <source>
        <dbReference type="Proteomes" id="UP000285324"/>
    </source>
</evidence>
<protein>
    <submittedName>
        <fullName evidence="3">Glycosyltransferase family 1 protein</fullName>
    </submittedName>
</protein>
<dbReference type="InterPro" id="IPR001296">
    <property type="entry name" value="Glyco_trans_1"/>
</dbReference>
<dbReference type="AlphaFoldDB" id="A0A424WK12"/>
<dbReference type="Proteomes" id="UP000285324">
    <property type="component" value="Unassembled WGS sequence"/>
</dbReference>
<reference evidence="3 4" key="1">
    <citation type="submission" date="2018-08" db="EMBL/GenBank/DDBJ databases">
        <title>Achromobacter xylosoxidans Genome sequencing and assembly.</title>
        <authorList>
            <person name="Wang R."/>
            <person name="Rensing C."/>
            <person name="Li Y."/>
        </authorList>
    </citation>
    <scope>NUCLEOTIDE SEQUENCE [LARGE SCALE GENOMIC DNA]</scope>
    <source>
        <strain evidence="3 4">GD003A</strain>
    </source>
</reference>
<evidence type="ECO:0000313" key="3">
    <source>
        <dbReference type="EMBL" id="RPJ93615.1"/>
    </source>
</evidence>
<evidence type="ECO:0000259" key="2">
    <source>
        <dbReference type="Pfam" id="PF13439"/>
    </source>
</evidence>
<dbReference type="SUPFAM" id="SSF53756">
    <property type="entry name" value="UDP-Glycosyltransferase/glycogen phosphorylase"/>
    <property type="match status" value="1"/>
</dbReference>
<dbReference type="InterPro" id="IPR028098">
    <property type="entry name" value="Glyco_trans_4-like_N"/>
</dbReference>
<dbReference type="GO" id="GO:0016757">
    <property type="term" value="F:glycosyltransferase activity"/>
    <property type="evidence" value="ECO:0007669"/>
    <property type="project" value="InterPro"/>
</dbReference>